<dbReference type="AlphaFoldDB" id="A0A1S8YR87"/>
<dbReference type="OrthoDB" id="8611212at2"/>
<accession>A0A1S8YR87</accession>
<proteinExistence type="inferred from homology"/>
<evidence type="ECO:0000256" key="3">
    <source>
        <dbReference type="SAM" id="SignalP"/>
    </source>
</evidence>
<evidence type="ECO:0000256" key="2">
    <source>
        <dbReference type="ARBA" id="ARBA00022729"/>
    </source>
</evidence>
<dbReference type="STRING" id="1926881.BTJ39_05225"/>
<dbReference type="PANTHER" id="PTHR35936">
    <property type="entry name" value="MEMBRANE-BOUND LYTIC MUREIN TRANSGLYCOSYLASE F"/>
    <property type="match status" value="1"/>
</dbReference>
<evidence type="ECO:0000259" key="4">
    <source>
        <dbReference type="SMART" id="SM00062"/>
    </source>
</evidence>
<evidence type="ECO:0000313" key="6">
    <source>
        <dbReference type="Proteomes" id="UP000190667"/>
    </source>
</evidence>
<dbReference type="Gene3D" id="3.40.190.10">
    <property type="entry name" value="Periplasmic binding protein-like II"/>
    <property type="match status" value="2"/>
</dbReference>
<gene>
    <name evidence="5" type="ORF">BTJ39_05225</name>
</gene>
<dbReference type="EMBL" id="MRUL01000002">
    <property type="protein sequence ID" value="OON41365.1"/>
    <property type="molecule type" value="Genomic_DNA"/>
</dbReference>
<protein>
    <recommendedName>
        <fullName evidence="4">Solute-binding protein family 3/N-terminal domain-containing protein</fullName>
    </recommendedName>
</protein>
<sequence>MGVKTDKGVVLSCLAIMFYAVSSHAAPVQSAATGENGKVEPVADVVALVPEAIKKRGVLRVATMTKYQPFSFVSGGKNVGMIPEMVTAVAETMGLKAEIQGMDFPGILLGLQAQKYDIGMGEFFVRKDRVEVADFVTEWSNYDAFVVNKDSKYMPQTIDDACGHKIAILAGSSGVPTMNEAKEHCAKVGKPLPKVSVFPQMSDAVLALSSHRAEAVLTGREVGLTLVASGQPFVPSGRVGGGPCATAVARNASSDKLAQALQAAYLSLIKSGKYAQIHKKWGTDYGMIANPTIYRKGDTLPEYKIE</sequence>
<keyword evidence="2 3" id="KW-0732">Signal</keyword>
<feature type="domain" description="Solute-binding protein family 3/N-terminal" evidence="4">
    <location>
        <begin position="58"/>
        <end position="285"/>
    </location>
</feature>
<dbReference type="PANTHER" id="PTHR35936:SF17">
    <property type="entry name" value="ARGININE-BINDING EXTRACELLULAR PROTEIN ARTP"/>
    <property type="match status" value="1"/>
</dbReference>
<dbReference type="SMART" id="SM00062">
    <property type="entry name" value="PBPb"/>
    <property type="match status" value="1"/>
</dbReference>
<reference evidence="5 6" key="1">
    <citation type="submission" date="2016-12" db="EMBL/GenBank/DDBJ databases">
        <title>Izhakiella australiana sp. nov. of genus Izhakiella isolated from Australian desert.</title>
        <authorList>
            <person name="Ji M."/>
        </authorList>
    </citation>
    <scope>NUCLEOTIDE SEQUENCE [LARGE SCALE GENOMIC DNA]</scope>
    <source>
        <strain evidence="5 6">D4N98</strain>
    </source>
</reference>
<dbReference type="Proteomes" id="UP000190667">
    <property type="component" value="Unassembled WGS sequence"/>
</dbReference>
<feature type="signal peptide" evidence="3">
    <location>
        <begin position="1"/>
        <end position="25"/>
    </location>
</feature>
<dbReference type="Pfam" id="PF00497">
    <property type="entry name" value="SBP_bac_3"/>
    <property type="match status" value="1"/>
</dbReference>
<comment type="caution">
    <text evidence="5">The sequence shown here is derived from an EMBL/GenBank/DDBJ whole genome shotgun (WGS) entry which is preliminary data.</text>
</comment>
<name>A0A1S8YR87_9GAMM</name>
<feature type="chain" id="PRO_5013068949" description="Solute-binding protein family 3/N-terminal domain-containing protein" evidence="3">
    <location>
        <begin position="26"/>
        <end position="306"/>
    </location>
</feature>
<comment type="similarity">
    <text evidence="1">Belongs to the bacterial solute-binding protein 3 family.</text>
</comment>
<dbReference type="SUPFAM" id="SSF53850">
    <property type="entry name" value="Periplasmic binding protein-like II"/>
    <property type="match status" value="1"/>
</dbReference>
<organism evidence="5 6">
    <name type="scientific">Izhakiella australiensis</name>
    <dbReference type="NCBI Taxonomy" id="1926881"/>
    <lineage>
        <taxon>Bacteria</taxon>
        <taxon>Pseudomonadati</taxon>
        <taxon>Pseudomonadota</taxon>
        <taxon>Gammaproteobacteria</taxon>
        <taxon>Enterobacterales</taxon>
        <taxon>Erwiniaceae</taxon>
        <taxon>Izhakiella</taxon>
    </lineage>
</organism>
<keyword evidence="6" id="KW-1185">Reference proteome</keyword>
<evidence type="ECO:0000313" key="5">
    <source>
        <dbReference type="EMBL" id="OON41365.1"/>
    </source>
</evidence>
<dbReference type="InterPro" id="IPR001638">
    <property type="entry name" value="Solute-binding_3/MltF_N"/>
</dbReference>
<evidence type="ECO:0000256" key="1">
    <source>
        <dbReference type="ARBA" id="ARBA00010333"/>
    </source>
</evidence>
<dbReference type="RefSeq" id="WP_078001617.1">
    <property type="nucleotide sequence ID" value="NZ_MRUL01000002.1"/>
</dbReference>